<dbReference type="RefSeq" id="WP_344235647.1">
    <property type="nucleotide sequence ID" value="NZ_BAAAHH010000001.1"/>
</dbReference>
<proteinExistence type="predicted"/>
<gene>
    <name evidence="2" type="ORF">GCM10009550_02120</name>
</gene>
<evidence type="ECO:0008006" key="4">
    <source>
        <dbReference type="Google" id="ProtNLM"/>
    </source>
</evidence>
<comment type="caution">
    <text evidence="2">The sequence shown here is derived from an EMBL/GenBank/DDBJ whole genome shotgun (WGS) entry which is preliminary data.</text>
</comment>
<evidence type="ECO:0000313" key="2">
    <source>
        <dbReference type="EMBL" id="GAA0936384.1"/>
    </source>
</evidence>
<evidence type="ECO:0000313" key="3">
    <source>
        <dbReference type="Proteomes" id="UP001500665"/>
    </source>
</evidence>
<reference evidence="2 3" key="1">
    <citation type="journal article" date="2019" name="Int. J. Syst. Evol. Microbiol.">
        <title>The Global Catalogue of Microorganisms (GCM) 10K type strain sequencing project: providing services to taxonomists for standard genome sequencing and annotation.</title>
        <authorList>
            <consortium name="The Broad Institute Genomics Platform"/>
            <consortium name="The Broad Institute Genome Sequencing Center for Infectious Disease"/>
            <person name="Wu L."/>
            <person name="Ma J."/>
        </authorList>
    </citation>
    <scope>NUCLEOTIDE SEQUENCE [LARGE SCALE GENOMIC DNA]</scope>
    <source>
        <strain evidence="2 3">JCM 10696</strain>
    </source>
</reference>
<feature type="transmembrane region" description="Helical" evidence="1">
    <location>
        <begin position="58"/>
        <end position="85"/>
    </location>
</feature>
<organism evidence="2 3">
    <name type="scientific">Actinocorallia libanotica</name>
    <dbReference type="NCBI Taxonomy" id="46162"/>
    <lineage>
        <taxon>Bacteria</taxon>
        <taxon>Bacillati</taxon>
        <taxon>Actinomycetota</taxon>
        <taxon>Actinomycetes</taxon>
        <taxon>Streptosporangiales</taxon>
        <taxon>Thermomonosporaceae</taxon>
        <taxon>Actinocorallia</taxon>
    </lineage>
</organism>
<keyword evidence="1" id="KW-1133">Transmembrane helix</keyword>
<keyword evidence="3" id="KW-1185">Reference proteome</keyword>
<protein>
    <recommendedName>
        <fullName evidence="4">Transcriptional regulator</fullName>
    </recommendedName>
</protein>
<name>A0ABN1Q237_9ACTN</name>
<keyword evidence="1" id="KW-0812">Transmembrane</keyword>
<dbReference type="Proteomes" id="UP001500665">
    <property type="component" value="Unassembled WGS sequence"/>
</dbReference>
<accession>A0ABN1Q237</accession>
<keyword evidence="1" id="KW-0472">Membrane</keyword>
<dbReference type="EMBL" id="BAAAHH010000001">
    <property type="protein sequence ID" value="GAA0936384.1"/>
    <property type="molecule type" value="Genomic_DNA"/>
</dbReference>
<sequence>MTAEPAVFAAVFAALYAAHELGDHWVQTHHQALTKGRLDTTGRLACLRHVASLTAVKVAALLLVALVCGIVFPFGGALVALALGVDAVSHYWADRRHTLAALADRIGKGDFVRLGDGFAAPAGTGAYALDQSWHIAWLLVTSLLASLGTA</sequence>
<evidence type="ECO:0000256" key="1">
    <source>
        <dbReference type="SAM" id="Phobius"/>
    </source>
</evidence>